<protein>
    <submittedName>
        <fullName evidence="2">Selenocysteine lyase/cysteine desulfurase</fullName>
    </submittedName>
</protein>
<comment type="caution">
    <text evidence="2">The sequence shown here is derived from an EMBL/GenBank/DDBJ whole genome shotgun (WGS) entry which is preliminary data.</text>
</comment>
<dbReference type="InterPro" id="IPR015422">
    <property type="entry name" value="PyrdxlP-dep_Trfase_small"/>
</dbReference>
<dbReference type="AlphaFoldDB" id="A0A366EDD8"/>
<gene>
    <name evidence="2" type="ORF">DES48_10294</name>
</gene>
<dbReference type="SUPFAM" id="SSF53383">
    <property type="entry name" value="PLP-dependent transferases"/>
    <property type="match status" value="1"/>
</dbReference>
<dbReference type="GO" id="GO:0016829">
    <property type="term" value="F:lyase activity"/>
    <property type="evidence" value="ECO:0007669"/>
    <property type="project" value="UniProtKB-KW"/>
</dbReference>
<dbReference type="InterPro" id="IPR000192">
    <property type="entry name" value="Aminotrans_V_dom"/>
</dbReference>
<sequence>MFKAKIGSKTLYPKNELENYFDHFRKNVVGYNQLIKTPYGDKRMIYADWTASGRLYRPIEAKLLHKVGPWIGNTHTESTITGSTTTAAYDYAKDVIKKHVNANENDVLIATGAGMTDAVNKLQRLMGIRVPKQLQQNMKINEADRPIIFVSHMEHHSNYLSWKETIGDCIMLPADQYGNVDTVVLEHYLKQYTHRKLKIGAFTACSNVTGLQTDYHQLARLMHEYGGICFIDFAASAPYVAIDMHPTAPQECLDGIFFSPHKFLGGPGSSGLLLVSKNHITSDIPDNPGGGTVLWTDNWGGYKYSGHTEAREDGGTPGFLQLIRAALAIKLKEQMGVDAMQDRKREVIQLFVPLLNKMEGVSILGNAALQACMGIISFRVEEIHHQLVVKLLNDRFGIQTRGGCSCAGPYGHYLLDIDPDSSAKMAKAAEAGNMALKPGWIRVSLHPIMSDKEVLAISYALQQIIEHKQEWAEDYDYDPKSDTFVYKHDSVMKNINMEQLFDFTD</sequence>
<feature type="domain" description="Aminotransferase class V" evidence="1">
    <location>
        <begin position="45"/>
        <end position="454"/>
    </location>
</feature>
<organism evidence="2 3">
    <name type="scientific">Paraliobacillus ryukyuensis</name>
    <dbReference type="NCBI Taxonomy" id="200904"/>
    <lineage>
        <taxon>Bacteria</taxon>
        <taxon>Bacillati</taxon>
        <taxon>Bacillota</taxon>
        <taxon>Bacilli</taxon>
        <taxon>Bacillales</taxon>
        <taxon>Bacillaceae</taxon>
        <taxon>Paraliobacillus</taxon>
    </lineage>
</organism>
<dbReference type="Pfam" id="PF00266">
    <property type="entry name" value="Aminotran_5"/>
    <property type="match status" value="1"/>
</dbReference>
<dbReference type="EMBL" id="QNRI01000002">
    <property type="protein sequence ID" value="RBP00333.1"/>
    <property type="molecule type" value="Genomic_DNA"/>
</dbReference>
<dbReference type="InterPro" id="IPR015424">
    <property type="entry name" value="PyrdxlP-dep_Trfase"/>
</dbReference>
<dbReference type="STRING" id="200904.GCA_900168775_00366"/>
<dbReference type="OrthoDB" id="9804366at2"/>
<dbReference type="Gene3D" id="3.90.1150.10">
    <property type="entry name" value="Aspartate Aminotransferase, domain 1"/>
    <property type="match status" value="1"/>
</dbReference>
<accession>A0A366EDD8</accession>
<dbReference type="RefSeq" id="WP_113867002.1">
    <property type="nucleotide sequence ID" value="NZ_BAABQN010000002.1"/>
</dbReference>
<evidence type="ECO:0000313" key="3">
    <source>
        <dbReference type="Proteomes" id="UP000252254"/>
    </source>
</evidence>
<name>A0A366EDD8_9BACI</name>
<dbReference type="Proteomes" id="UP000252254">
    <property type="component" value="Unassembled WGS sequence"/>
</dbReference>
<evidence type="ECO:0000313" key="2">
    <source>
        <dbReference type="EMBL" id="RBP00333.1"/>
    </source>
</evidence>
<keyword evidence="3" id="KW-1185">Reference proteome</keyword>
<evidence type="ECO:0000259" key="1">
    <source>
        <dbReference type="Pfam" id="PF00266"/>
    </source>
</evidence>
<dbReference type="Gene3D" id="3.40.640.10">
    <property type="entry name" value="Type I PLP-dependent aspartate aminotransferase-like (Major domain)"/>
    <property type="match status" value="1"/>
</dbReference>
<reference evidence="2 3" key="1">
    <citation type="submission" date="2018-06" db="EMBL/GenBank/DDBJ databases">
        <title>Genomic Encyclopedia of Type Strains, Phase IV (KMG-IV): sequencing the most valuable type-strain genomes for metagenomic binning, comparative biology and taxonomic classification.</title>
        <authorList>
            <person name="Goeker M."/>
        </authorList>
    </citation>
    <scope>NUCLEOTIDE SEQUENCE [LARGE SCALE GENOMIC DNA]</scope>
    <source>
        <strain evidence="2 3">DSM 15140</strain>
    </source>
</reference>
<dbReference type="InterPro" id="IPR015421">
    <property type="entry name" value="PyrdxlP-dep_Trfase_major"/>
</dbReference>
<dbReference type="PANTHER" id="PTHR43686:SF1">
    <property type="entry name" value="AMINOTRAN_5 DOMAIN-CONTAINING PROTEIN"/>
    <property type="match status" value="1"/>
</dbReference>
<proteinExistence type="predicted"/>
<dbReference type="PANTHER" id="PTHR43686">
    <property type="entry name" value="SULFURTRANSFERASE-RELATED"/>
    <property type="match status" value="1"/>
</dbReference>
<keyword evidence="2" id="KW-0456">Lyase</keyword>